<name>A0A8C3T5U7_CHESE</name>
<sequence length="463" mass="50702">MKIFLHCNEESVTALSDANTDPFMEGDGYCSLCSLCRLRQCSLTAACCGDLSAALSTNQSLTELELSGNKLGDSGIKLLCEGLKHPSCKLQKLVLWECHLTDACCGDLSSLLRTNRSLRELNLSSNNLSYSGVKLLCEGLKHPNCKLQKLKAEHHQEMHHSPVYPLCQALEDPNCKLKKLKLHGCLTGTCCGDLADVLKARQSLTELDLGYNDLGDAGVRLLCKGLKQPTCKLQRLDLWDCELTGACCGDLANVLRTSQSLTELKLCANYLGDAGVRLLCKRLTHPNCKLGRWVLRDCELTGACCRDLANVLRASQSLTELKLSGNKLGDAGVRLLCEALNHLNCKLQTLDLRDCELTSSCCGDLAAVLSTSQSLTELKLSGNSVGDAGVRLLCEGLKHPNCKLQRLGCIWCGEFVRSELRAVCKEQVTLCQELSVSHPPSFFFSYSLSFLLLPQLHLTRFCI</sequence>
<evidence type="ECO:0000256" key="2">
    <source>
        <dbReference type="ARBA" id="ARBA00022490"/>
    </source>
</evidence>
<dbReference type="InterPro" id="IPR032675">
    <property type="entry name" value="LRR_dom_sf"/>
</dbReference>
<keyword evidence="5" id="KW-1185">Reference proteome</keyword>
<dbReference type="PANTHER" id="PTHR45690:SF19">
    <property type="entry name" value="NACHT, LRR AND PYD DOMAINS-CONTAINING PROTEIN 3"/>
    <property type="match status" value="1"/>
</dbReference>
<proteinExistence type="predicted"/>
<comment type="subcellular location">
    <subcellularLocation>
        <location evidence="1">Cytoplasm</location>
    </subcellularLocation>
</comment>
<accession>A0A8C3T5U7</accession>
<organism evidence="4 5">
    <name type="scientific">Chelydra serpentina</name>
    <name type="common">Snapping turtle</name>
    <name type="synonym">Testudo serpentina</name>
    <dbReference type="NCBI Taxonomy" id="8475"/>
    <lineage>
        <taxon>Eukaryota</taxon>
        <taxon>Metazoa</taxon>
        <taxon>Chordata</taxon>
        <taxon>Craniata</taxon>
        <taxon>Vertebrata</taxon>
        <taxon>Euteleostomi</taxon>
        <taxon>Archelosauria</taxon>
        <taxon>Testudinata</taxon>
        <taxon>Testudines</taxon>
        <taxon>Cryptodira</taxon>
        <taxon>Durocryptodira</taxon>
        <taxon>Americhelydia</taxon>
        <taxon>Chelydroidea</taxon>
        <taxon>Chelydridae</taxon>
        <taxon>Chelydra</taxon>
    </lineage>
</organism>
<reference evidence="4" key="1">
    <citation type="submission" date="2025-08" db="UniProtKB">
        <authorList>
            <consortium name="Ensembl"/>
        </authorList>
    </citation>
    <scope>IDENTIFICATION</scope>
</reference>
<dbReference type="SMART" id="SM00368">
    <property type="entry name" value="LRR_RI"/>
    <property type="match status" value="12"/>
</dbReference>
<dbReference type="Ensembl" id="ENSCSRT00000024406.1">
    <property type="protein sequence ID" value="ENSCSRP00000023388.1"/>
    <property type="gene ID" value="ENSCSRG00000017548.1"/>
</dbReference>
<dbReference type="GO" id="GO:0005737">
    <property type="term" value="C:cytoplasm"/>
    <property type="evidence" value="ECO:0007669"/>
    <property type="project" value="UniProtKB-SubCell"/>
</dbReference>
<dbReference type="InterPro" id="IPR001611">
    <property type="entry name" value="Leu-rich_rpt"/>
</dbReference>
<dbReference type="Proteomes" id="UP000694403">
    <property type="component" value="Unplaced"/>
</dbReference>
<dbReference type="Gene3D" id="3.80.10.10">
    <property type="entry name" value="Ribonuclease Inhibitor"/>
    <property type="match status" value="3"/>
</dbReference>
<dbReference type="CDD" id="cd00116">
    <property type="entry name" value="LRR_RI"/>
    <property type="match status" value="1"/>
</dbReference>
<reference evidence="4" key="2">
    <citation type="submission" date="2025-09" db="UniProtKB">
        <authorList>
            <consortium name="Ensembl"/>
        </authorList>
    </citation>
    <scope>IDENTIFICATION</scope>
</reference>
<keyword evidence="2" id="KW-0963">Cytoplasm</keyword>
<dbReference type="SUPFAM" id="SSF52047">
    <property type="entry name" value="RNI-like"/>
    <property type="match status" value="2"/>
</dbReference>
<evidence type="ECO:0000313" key="5">
    <source>
        <dbReference type="Proteomes" id="UP000694403"/>
    </source>
</evidence>
<keyword evidence="3" id="KW-0677">Repeat</keyword>
<evidence type="ECO:0000256" key="1">
    <source>
        <dbReference type="ARBA" id="ARBA00004496"/>
    </source>
</evidence>
<dbReference type="PANTHER" id="PTHR45690">
    <property type="entry name" value="NACHT, LRR AND PYD DOMAINS-CONTAINING PROTEIN 12"/>
    <property type="match status" value="1"/>
</dbReference>
<dbReference type="Pfam" id="PF13516">
    <property type="entry name" value="LRR_6"/>
    <property type="match status" value="6"/>
</dbReference>
<dbReference type="InterPro" id="IPR050637">
    <property type="entry name" value="NLRP_innate_immun_reg"/>
</dbReference>
<evidence type="ECO:0000256" key="3">
    <source>
        <dbReference type="ARBA" id="ARBA00022737"/>
    </source>
</evidence>
<dbReference type="AlphaFoldDB" id="A0A8C3T5U7"/>
<evidence type="ECO:0000313" key="4">
    <source>
        <dbReference type="Ensembl" id="ENSCSRP00000023388.1"/>
    </source>
</evidence>
<protein>
    <submittedName>
        <fullName evidence="4">Uncharacterized protein</fullName>
    </submittedName>
</protein>